<organism evidence="1 2">
    <name type="scientific">Prescottella agglutinans</name>
    <dbReference type="NCBI Taxonomy" id="1644129"/>
    <lineage>
        <taxon>Bacteria</taxon>
        <taxon>Bacillati</taxon>
        <taxon>Actinomycetota</taxon>
        <taxon>Actinomycetes</taxon>
        <taxon>Mycobacteriales</taxon>
        <taxon>Nocardiaceae</taxon>
        <taxon>Prescottella</taxon>
    </lineage>
</organism>
<comment type="caution">
    <text evidence="1">The sequence shown here is derived from an EMBL/GenBank/DDBJ whole genome shotgun (WGS) entry which is preliminary data.</text>
</comment>
<gene>
    <name evidence="1" type="ORF">M2280_005616</name>
</gene>
<dbReference type="RefSeq" id="WP_280763583.1">
    <property type="nucleotide sequence ID" value="NZ_JARXVC010000021.1"/>
</dbReference>
<evidence type="ECO:0000313" key="2">
    <source>
        <dbReference type="Proteomes" id="UP001160334"/>
    </source>
</evidence>
<accession>A0ABT6MJ57</accession>
<dbReference type="EMBL" id="JARXVC010000021">
    <property type="protein sequence ID" value="MDH6284358.1"/>
    <property type="molecule type" value="Genomic_DNA"/>
</dbReference>
<name>A0ABT6MJ57_9NOCA</name>
<protein>
    <submittedName>
        <fullName evidence="1">Uncharacterized protein</fullName>
    </submittedName>
</protein>
<reference evidence="1 2" key="1">
    <citation type="submission" date="2023-04" db="EMBL/GenBank/DDBJ databases">
        <title>Forest soil microbial communities from Buena Vista Peninsula, Colon Province, Panama.</title>
        <authorList>
            <person name="Bouskill N."/>
        </authorList>
    </citation>
    <scope>NUCLEOTIDE SEQUENCE [LARGE SCALE GENOMIC DNA]</scope>
    <source>
        <strain evidence="1 2">CFH S0262</strain>
    </source>
</reference>
<keyword evidence="2" id="KW-1185">Reference proteome</keyword>
<proteinExistence type="predicted"/>
<evidence type="ECO:0000313" key="1">
    <source>
        <dbReference type="EMBL" id="MDH6284358.1"/>
    </source>
</evidence>
<sequence>MIEDPRFGLDWATLTNDGVPMSVQLYAAWAPDHYAEREIRAVAHDLGRWMTGIVASRALE</sequence>
<dbReference type="Proteomes" id="UP001160334">
    <property type="component" value="Unassembled WGS sequence"/>
</dbReference>